<accession>A0A9P6T796</accession>
<keyword evidence="3" id="KW-1185">Reference proteome</keyword>
<feature type="compositionally biased region" description="Polar residues" evidence="1">
    <location>
        <begin position="18"/>
        <end position="29"/>
    </location>
</feature>
<dbReference type="AlphaFoldDB" id="A0A9P6T796"/>
<dbReference type="Proteomes" id="UP000886653">
    <property type="component" value="Unassembled WGS sequence"/>
</dbReference>
<feature type="compositionally biased region" description="Pro residues" evidence="1">
    <location>
        <begin position="1"/>
        <end position="10"/>
    </location>
</feature>
<proteinExistence type="predicted"/>
<sequence>MSIVWTPPPNNLAGPVNSKGSSEPRSLLSSPGLFEDVKEKQERTGQALPGGHVTELRSHGTPISRLLPGLAEPVKAGIMLGINLLSSRSGRVLEDTTMLVSFLKMTIRCLYVMQLAKGFPATTGNAHVYVLKTWLMQVFDTFCRLKPNFMLGRYWDP</sequence>
<gene>
    <name evidence="2" type="ORF">CROQUDRAFT_100417</name>
</gene>
<organism evidence="2 3">
    <name type="scientific">Cronartium quercuum f. sp. fusiforme G11</name>
    <dbReference type="NCBI Taxonomy" id="708437"/>
    <lineage>
        <taxon>Eukaryota</taxon>
        <taxon>Fungi</taxon>
        <taxon>Dikarya</taxon>
        <taxon>Basidiomycota</taxon>
        <taxon>Pucciniomycotina</taxon>
        <taxon>Pucciniomycetes</taxon>
        <taxon>Pucciniales</taxon>
        <taxon>Coleosporiaceae</taxon>
        <taxon>Cronartium</taxon>
    </lineage>
</organism>
<evidence type="ECO:0000313" key="2">
    <source>
        <dbReference type="EMBL" id="KAG0140213.1"/>
    </source>
</evidence>
<comment type="caution">
    <text evidence="2">The sequence shown here is derived from an EMBL/GenBank/DDBJ whole genome shotgun (WGS) entry which is preliminary data.</text>
</comment>
<reference evidence="2" key="1">
    <citation type="submission" date="2013-11" db="EMBL/GenBank/DDBJ databases">
        <title>Genome sequence of the fusiform rust pathogen reveals effectors for host alternation and coevolution with pine.</title>
        <authorList>
            <consortium name="DOE Joint Genome Institute"/>
            <person name="Smith K."/>
            <person name="Pendleton A."/>
            <person name="Kubisiak T."/>
            <person name="Anderson C."/>
            <person name="Salamov A."/>
            <person name="Aerts A."/>
            <person name="Riley R."/>
            <person name="Clum A."/>
            <person name="Lindquist E."/>
            <person name="Ence D."/>
            <person name="Campbell M."/>
            <person name="Kronenberg Z."/>
            <person name="Feau N."/>
            <person name="Dhillon B."/>
            <person name="Hamelin R."/>
            <person name="Burleigh J."/>
            <person name="Smith J."/>
            <person name="Yandell M."/>
            <person name="Nelson C."/>
            <person name="Grigoriev I."/>
            <person name="Davis J."/>
        </authorList>
    </citation>
    <scope>NUCLEOTIDE SEQUENCE</scope>
    <source>
        <strain evidence="2">G11</strain>
    </source>
</reference>
<dbReference type="EMBL" id="MU167464">
    <property type="protein sequence ID" value="KAG0140213.1"/>
    <property type="molecule type" value="Genomic_DNA"/>
</dbReference>
<protein>
    <submittedName>
        <fullName evidence="2">Uncharacterized protein</fullName>
    </submittedName>
</protein>
<name>A0A9P6T796_9BASI</name>
<evidence type="ECO:0000256" key="1">
    <source>
        <dbReference type="SAM" id="MobiDB-lite"/>
    </source>
</evidence>
<feature type="region of interest" description="Disordered" evidence="1">
    <location>
        <begin position="1"/>
        <end position="32"/>
    </location>
</feature>
<evidence type="ECO:0000313" key="3">
    <source>
        <dbReference type="Proteomes" id="UP000886653"/>
    </source>
</evidence>